<evidence type="ECO:0000256" key="7">
    <source>
        <dbReference type="ARBA" id="ARBA00022833"/>
    </source>
</evidence>
<dbReference type="InterPro" id="IPR004387">
    <property type="entry name" value="Pept_M50_Zn"/>
</dbReference>
<dbReference type="SUPFAM" id="SSF50156">
    <property type="entry name" value="PDZ domain-like"/>
    <property type="match status" value="1"/>
</dbReference>
<feature type="transmembrane region" description="Helical" evidence="11">
    <location>
        <begin position="6"/>
        <end position="26"/>
    </location>
</feature>
<protein>
    <submittedName>
        <fullName evidence="14">RIP metalloprotease RseP</fullName>
    </submittedName>
</protein>
<dbReference type="Gene3D" id="2.30.42.10">
    <property type="match status" value="1"/>
</dbReference>
<evidence type="ECO:0000313" key="15">
    <source>
        <dbReference type="Proteomes" id="UP000199632"/>
    </source>
</evidence>
<sequence length="417" mass="44423">MGYLLAMSQVLFTIAFAVAILVSVSLHELGHMVSAKRFGMLVTRFFVGYGPTVFSWRRGETEYGLKAIPLGGFCTIAGMTRDDELEPKDEHRAMWRFPVWKRTVVMVSGVTVQFALAVPGLWFATAFVGVPNLDYPQTAQQLGAQPAAIVLAGCVTPDTARACAAGDPASPARAAGLRDGDVLTAVNGVAIANYSDMLRVVRDTRPGLAEVAYVRDGQPGTVRADLSAVQRPSLSDPTAAPTTVAALGVGLQVTAPREVTFGPAGAFGATVTYTGWMAGQTWEAAKRIPQKVPALWRSITGDERDPATPISVVGVSLLGGEAASLGMWSTVLMIFIGLNVFMVFFNLLPLLPLDGGHIAIAWFERARSWVAARLGRPDPGGIDYFKLMPLTYAVVLIGGAFTLLTITADVINPITIR</sequence>
<dbReference type="Proteomes" id="UP000199632">
    <property type="component" value="Unassembled WGS sequence"/>
</dbReference>
<dbReference type="STRING" id="137265.SAMN05421684_6874"/>
<keyword evidence="15" id="KW-1185">Reference proteome</keyword>
<keyword evidence="9 14" id="KW-0482">Metalloprotease</keyword>
<feature type="transmembrane region" description="Helical" evidence="11">
    <location>
        <begin position="104"/>
        <end position="130"/>
    </location>
</feature>
<feature type="domain" description="Peptidase M50" evidence="12">
    <location>
        <begin position="15"/>
        <end position="367"/>
    </location>
</feature>
<keyword evidence="6" id="KW-0378">Hydrolase</keyword>
<evidence type="ECO:0000256" key="2">
    <source>
        <dbReference type="ARBA" id="ARBA00004141"/>
    </source>
</evidence>
<evidence type="ECO:0000256" key="4">
    <source>
        <dbReference type="ARBA" id="ARBA00022670"/>
    </source>
</evidence>
<evidence type="ECO:0000256" key="9">
    <source>
        <dbReference type="ARBA" id="ARBA00023049"/>
    </source>
</evidence>
<comment type="subcellular location">
    <subcellularLocation>
        <location evidence="2">Membrane</location>
        <topology evidence="2">Multi-pass membrane protein</topology>
    </subcellularLocation>
</comment>
<feature type="transmembrane region" description="Helical" evidence="11">
    <location>
        <begin position="390"/>
        <end position="411"/>
    </location>
</feature>
<evidence type="ECO:0000256" key="1">
    <source>
        <dbReference type="ARBA" id="ARBA00001947"/>
    </source>
</evidence>
<dbReference type="EMBL" id="FNQB01000004">
    <property type="protein sequence ID" value="SDZ59452.1"/>
    <property type="molecule type" value="Genomic_DNA"/>
</dbReference>
<dbReference type="InterPro" id="IPR008915">
    <property type="entry name" value="Peptidase_M50"/>
</dbReference>
<dbReference type="AlphaFoldDB" id="A0A1H3UAJ7"/>
<dbReference type="PANTHER" id="PTHR42837:SF2">
    <property type="entry name" value="MEMBRANE METALLOPROTEASE ARASP2, CHLOROPLASTIC-RELATED"/>
    <property type="match status" value="1"/>
</dbReference>
<organism evidence="14 15">
    <name type="scientific">Asanoa ishikariensis</name>
    <dbReference type="NCBI Taxonomy" id="137265"/>
    <lineage>
        <taxon>Bacteria</taxon>
        <taxon>Bacillati</taxon>
        <taxon>Actinomycetota</taxon>
        <taxon>Actinomycetes</taxon>
        <taxon>Micromonosporales</taxon>
        <taxon>Micromonosporaceae</taxon>
        <taxon>Asanoa</taxon>
    </lineage>
</organism>
<dbReference type="Pfam" id="PF02163">
    <property type="entry name" value="Peptidase_M50"/>
    <property type="match status" value="1"/>
</dbReference>
<reference evidence="15" key="1">
    <citation type="submission" date="2016-10" db="EMBL/GenBank/DDBJ databases">
        <authorList>
            <person name="Varghese N."/>
            <person name="Submissions S."/>
        </authorList>
    </citation>
    <scope>NUCLEOTIDE SEQUENCE [LARGE SCALE GENOMIC DNA]</scope>
    <source>
        <strain evidence="15">DSM 44718</strain>
    </source>
</reference>
<comment type="cofactor">
    <cofactor evidence="1">
        <name>Zn(2+)</name>
        <dbReference type="ChEBI" id="CHEBI:29105"/>
    </cofactor>
</comment>
<evidence type="ECO:0000256" key="11">
    <source>
        <dbReference type="SAM" id="Phobius"/>
    </source>
</evidence>
<dbReference type="InterPro" id="IPR041489">
    <property type="entry name" value="PDZ_6"/>
</dbReference>
<evidence type="ECO:0000256" key="5">
    <source>
        <dbReference type="ARBA" id="ARBA00022692"/>
    </source>
</evidence>
<accession>A0A1H3UAJ7</accession>
<dbReference type="PANTHER" id="PTHR42837">
    <property type="entry name" value="REGULATOR OF SIGMA-E PROTEASE RSEP"/>
    <property type="match status" value="1"/>
</dbReference>
<keyword evidence="10 11" id="KW-0472">Membrane</keyword>
<evidence type="ECO:0000256" key="8">
    <source>
        <dbReference type="ARBA" id="ARBA00022989"/>
    </source>
</evidence>
<keyword evidence="7" id="KW-0862">Zinc</keyword>
<evidence type="ECO:0000256" key="6">
    <source>
        <dbReference type="ARBA" id="ARBA00022801"/>
    </source>
</evidence>
<keyword evidence="4 14" id="KW-0645">Protease</keyword>
<dbReference type="GO" id="GO:0016020">
    <property type="term" value="C:membrane"/>
    <property type="evidence" value="ECO:0007669"/>
    <property type="project" value="UniProtKB-SubCell"/>
</dbReference>
<gene>
    <name evidence="14" type="ORF">SAMN05421684_6874</name>
</gene>
<evidence type="ECO:0000259" key="13">
    <source>
        <dbReference type="Pfam" id="PF17820"/>
    </source>
</evidence>
<dbReference type="CDD" id="cd06163">
    <property type="entry name" value="S2P-M50_PDZ_RseP-like"/>
    <property type="match status" value="1"/>
</dbReference>
<dbReference type="GO" id="GO:0006508">
    <property type="term" value="P:proteolysis"/>
    <property type="evidence" value="ECO:0007669"/>
    <property type="project" value="UniProtKB-KW"/>
</dbReference>
<dbReference type="GO" id="GO:0004222">
    <property type="term" value="F:metalloendopeptidase activity"/>
    <property type="evidence" value="ECO:0007669"/>
    <property type="project" value="InterPro"/>
</dbReference>
<feature type="domain" description="PDZ" evidence="13">
    <location>
        <begin position="165"/>
        <end position="202"/>
    </location>
</feature>
<dbReference type="Pfam" id="PF17820">
    <property type="entry name" value="PDZ_6"/>
    <property type="match status" value="1"/>
</dbReference>
<evidence type="ECO:0000256" key="10">
    <source>
        <dbReference type="ARBA" id="ARBA00023136"/>
    </source>
</evidence>
<feature type="transmembrane region" description="Helical" evidence="11">
    <location>
        <begin position="325"/>
        <end position="345"/>
    </location>
</feature>
<evidence type="ECO:0000259" key="12">
    <source>
        <dbReference type="Pfam" id="PF02163"/>
    </source>
</evidence>
<evidence type="ECO:0000256" key="3">
    <source>
        <dbReference type="ARBA" id="ARBA00007931"/>
    </source>
</evidence>
<keyword evidence="5 11" id="KW-0812">Transmembrane</keyword>
<name>A0A1H3UAJ7_9ACTN</name>
<evidence type="ECO:0000313" key="14">
    <source>
        <dbReference type="EMBL" id="SDZ59452.1"/>
    </source>
</evidence>
<proteinExistence type="inferred from homology"/>
<keyword evidence="8 11" id="KW-1133">Transmembrane helix</keyword>
<comment type="similarity">
    <text evidence="3">Belongs to the peptidase M50B family.</text>
</comment>
<dbReference type="InterPro" id="IPR036034">
    <property type="entry name" value="PDZ_sf"/>
</dbReference>